<accession>D5BWF7</accession>
<sequence length="223" mass="24765">MAIASFLLTGCATVRAVDESKVNQGFSPQLGVESEAYVGSTIFKQFNYTYRPSYSLESSHTESVGLGGKIVLSPGMNLFPLALDGAKCLATADKVYHDLIVGPQARVCFFDENGDQEFEYGKYAPGTVYFKYTPSVPIRYSTGEKISETPGSFSYELVLTSVGHDALEFMYREYRGNLARPAFFQNVKYNIGNLPTKVRFQNVEIEILGTSDNVLRYKILNGF</sequence>
<keyword evidence="2" id="KW-1185">Reference proteome</keyword>
<dbReference type="eggNOG" id="ENOG5031CG6">
    <property type="taxonomic scope" value="Bacteria"/>
</dbReference>
<organism evidence="1 2">
    <name type="scientific">Nitrosococcus halophilus (strain Nc4)</name>
    <dbReference type="NCBI Taxonomy" id="472759"/>
    <lineage>
        <taxon>Bacteria</taxon>
        <taxon>Pseudomonadati</taxon>
        <taxon>Pseudomonadota</taxon>
        <taxon>Gammaproteobacteria</taxon>
        <taxon>Chromatiales</taxon>
        <taxon>Chromatiaceae</taxon>
        <taxon>Nitrosococcus</taxon>
    </lineage>
</organism>
<name>D5BWF7_NITHN</name>
<protein>
    <submittedName>
        <fullName evidence="1">Uncharacterized protein</fullName>
    </submittedName>
</protein>
<gene>
    <name evidence="1" type="ordered locus">Nhal_2534</name>
</gene>
<dbReference type="Proteomes" id="UP000001844">
    <property type="component" value="Chromosome"/>
</dbReference>
<proteinExistence type="predicted"/>
<reference evidence="2" key="1">
    <citation type="submission" date="2010-04" db="EMBL/GenBank/DDBJ databases">
        <title>Complete genome sequence of Nitrosococcus halophilus Nc4, a salt-adapted, aerobic obligate ammonia-oxidizing sulfur purple bacterium.</title>
        <authorList>
            <consortium name="US DOE Joint Genome Institute"/>
            <person name="Campbell M.A."/>
            <person name="Malfatti S.A."/>
            <person name="Chain P.S.G."/>
            <person name="Heidelberg J.F."/>
            <person name="Ward B.B."/>
            <person name="Klotz M.G."/>
        </authorList>
    </citation>
    <scope>NUCLEOTIDE SEQUENCE [LARGE SCALE GENOMIC DNA]</scope>
    <source>
        <strain evidence="2">Nc4</strain>
    </source>
</reference>
<dbReference type="AlphaFoldDB" id="D5BWF7"/>
<dbReference type="HOGENOM" id="CLU_106292_0_0_6"/>
<evidence type="ECO:0000313" key="2">
    <source>
        <dbReference type="Proteomes" id="UP000001844"/>
    </source>
</evidence>
<dbReference type="EMBL" id="CP001798">
    <property type="protein sequence ID" value="ADE15614.1"/>
    <property type="molecule type" value="Genomic_DNA"/>
</dbReference>
<evidence type="ECO:0000313" key="1">
    <source>
        <dbReference type="EMBL" id="ADE15614.1"/>
    </source>
</evidence>
<dbReference type="KEGG" id="nhl:Nhal_2534"/>